<dbReference type="STRING" id="765440.A0A0C3EK06"/>
<proteinExistence type="predicted"/>
<sequence>MNAVNDFHKSHPASPRRIDMNNLRFVPIPENDTTQSTTEQWINGKVNPDGWTLRINTIPNFQNSIPTLEPGVVPTPSPQSHTIENEIPEITWSAIPIEDWNIPDENTPPSPP</sequence>
<dbReference type="EMBL" id="KN833099">
    <property type="protein sequence ID" value="KIM72960.1"/>
    <property type="molecule type" value="Genomic_DNA"/>
</dbReference>
<dbReference type="HOGENOM" id="CLU_2146829_0_0_1"/>
<reference evidence="2 3" key="1">
    <citation type="submission" date="2014-04" db="EMBL/GenBank/DDBJ databases">
        <authorList>
            <consortium name="DOE Joint Genome Institute"/>
            <person name="Kuo A."/>
            <person name="Tarkka M."/>
            <person name="Buscot F."/>
            <person name="Kohler A."/>
            <person name="Nagy L.G."/>
            <person name="Floudas D."/>
            <person name="Copeland A."/>
            <person name="Barry K.W."/>
            <person name="Cichocki N."/>
            <person name="Veneault-Fourrey C."/>
            <person name="LaButti K."/>
            <person name="Lindquist E.A."/>
            <person name="Lipzen A."/>
            <person name="Lundell T."/>
            <person name="Morin E."/>
            <person name="Murat C."/>
            <person name="Sun H."/>
            <person name="Tunlid A."/>
            <person name="Henrissat B."/>
            <person name="Grigoriev I.V."/>
            <person name="Hibbett D.S."/>
            <person name="Martin F."/>
            <person name="Nordberg H.P."/>
            <person name="Cantor M.N."/>
            <person name="Hua S.X."/>
        </authorList>
    </citation>
    <scope>NUCLEOTIDE SEQUENCE [LARGE SCALE GENOMIC DNA]</scope>
    <source>
        <strain evidence="2 3">F 1598</strain>
    </source>
</reference>
<gene>
    <name evidence="2" type="ORF">PILCRDRAFT_15653</name>
</gene>
<reference evidence="3" key="2">
    <citation type="submission" date="2015-01" db="EMBL/GenBank/DDBJ databases">
        <title>Evolutionary Origins and Diversification of the Mycorrhizal Mutualists.</title>
        <authorList>
            <consortium name="DOE Joint Genome Institute"/>
            <consortium name="Mycorrhizal Genomics Consortium"/>
            <person name="Kohler A."/>
            <person name="Kuo A."/>
            <person name="Nagy L.G."/>
            <person name="Floudas D."/>
            <person name="Copeland A."/>
            <person name="Barry K.W."/>
            <person name="Cichocki N."/>
            <person name="Veneault-Fourrey C."/>
            <person name="LaButti K."/>
            <person name="Lindquist E.A."/>
            <person name="Lipzen A."/>
            <person name="Lundell T."/>
            <person name="Morin E."/>
            <person name="Murat C."/>
            <person name="Riley R."/>
            <person name="Ohm R."/>
            <person name="Sun H."/>
            <person name="Tunlid A."/>
            <person name="Henrissat B."/>
            <person name="Grigoriev I.V."/>
            <person name="Hibbett D.S."/>
            <person name="Martin F."/>
        </authorList>
    </citation>
    <scope>NUCLEOTIDE SEQUENCE [LARGE SCALE GENOMIC DNA]</scope>
    <source>
        <strain evidence="3">F 1598</strain>
    </source>
</reference>
<dbReference type="InParanoid" id="A0A0C3EK06"/>
<evidence type="ECO:0000313" key="2">
    <source>
        <dbReference type="EMBL" id="KIM72960.1"/>
    </source>
</evidence>
<organism evidence="2 3">
    <name type="scientific">Piloderma croceum (strain F 1598)</name>
    <dbReference type="NCBI Taxonomy" id="765440"/>
    <lineage>
        <taxon>Eukaryota</taxon>
        <taxon>Fungi</taxon>
        <taxon>Dikarya</taxon>
        <taxon>Basidiomycota</taxon>
        <taxon>Agaricomycotina</taxon>
        <taxon>Agaricomycetes</taxon>
        <taxon>Agaricomycetidae</taxon>
        <taxon>Atheliales</taxon>
        <taxon>Atheliaceae</taxon>
        <taxon>Piloderma</taxon>
    </lineage>
</organism>
<keyword evidence="3" id="KW-1185">Reference proteome</keyword>
<dbReference type="Proteomes" id="UP000054166">
    <property type="component" value="Unassembled WGS sequence"/>
</dbReference>
<name>A0A0C3EK06_PILCF</name>
<accession>A0A0C3EK06</accession>
<feature type="region of interest" description="Disordered" evidence="1">
    <location>
        <begin position="1"/>
        <end position="21"/>
    </location>
</feature>
<evidence type="ECO:0000313" key="3">
    <source>
        <dbReference type="Proteomes" id="UP000054166"/>
    </source>
</evidence>
<evidence type="ECO:0000256" key="1">
    <source>
        <dbReference type="SAM" id="MobiDB-lite"/>
    </source>
</evidence>
<dbReference type="AlphaFoldDB" id="A0A0C3EK06"/>
<protein>
    <submittedName>
        <fullName evidence="2">Uncharacterized protein</fullName>
    </submittedName>
</protein>